<evidence type="ECO:0000256" key="1">
    <source>
        <dbReference type="SAM" id="Phobius"/>
    </source>
</evidence>
<dbReference type="InterPro" id="IPR026414">
    <property type="entry name" value="ExosoTase_F-assoc_memb"/>
</dbReference>
<name>A0AAI8CJ26_9FLAO</name>
<dbReference type="AlphaFoldDB" id="A0AAI8CJ26"/>
<dbReference type="EMBL" id="CP010992">
    <property type="protein sequence ID" value="AMO20950.1"/>
    <property type="molecule type" value="Genomic_DNA"/>
</dbReference>
<evidence type="ECO:0000313" key="3">
    <source>
        <dbReference type="Proteomes" id="UP000304840"/>
    </source>
</evidence>
<dbReference type="GeneID" id="60758157"/>
<feature type="transmembrane region" description="Helical" evidence="1">
    <location>
        <begin position="88"/>
        <end position="109"/>
    </location>
</feature>
<reference evidence="3" key="1">
    <citation type="submission" date="2016-03" db="EMBL/GenBank/DDBJ databases">
        <title>Flavobacterium columnare strain B185, complete genome.</title>
        <authorList>
            <person name="Sundberg L.-R."/>
            <person name="Papponen P."/>
            <person name="Laanto E."/>
        </authorList>
    </citation>
    <scope>NUCLEOTIDE SEQUENCE [LARGE SCALE GENOMIC DNA]</scope>
    <source>
        <strain evidence="3">B185</strain>
    </source>
</reference>
<dbReference type="NCBIfam" id="TIGR04127">
    <property type="entry name" value="flavo_near_exo"/>
    <property type="match status" value="1"/>
</dbReference>
<protein>
    <submittedName>
        <fullName evidence="2">Exosortase F system-associated protein</fullName>
    </submittedName>
</protein>
<keyword evidence="1" id="KW-1133">Transmembrane helix</keyword>
<keyword evidence="1" id="KW-0472">Membrane</keyword>
<feature type="transmembrane region" description="Helical" evidence="1">
    <location>
        <begin position="12"/>
        <end position="28"/>
    </location>
</feature>
<dbReference type="RefSeq" id="WP_014164863.1">
    <property type="nucleotide sequence ID" value="NZ_CP013012.1"/>
</dbReference>
<dbReference type="Proteomes" id="UP000304840">
    <property type="component" value="Chromosome"/>
</dbReference>
<feature type="transmembrane region" description="Helical" evidence="1">
    <location>
        <begin position="121"/>
        <end position="142"/>
    </location>
</feature>
<evidence type="ECO:0000313" key="2">
    <source>
        <dbReference type="EMBL" id="AMO20950.1"/>
    </source>
</evidence>
<organism evidence="2 3">
    <name type="scientific">Flavobacterium columnare</name>
    <dbReference type="NCBI Taxonomy" id="996"/>
    <lineage>
        <taxon>Bacteria</taxon>
        <taxon>Pseudomonadati</taxon>
        <taxon>Bacteroidota</taxon>
        <taxon>Flavobacteriia</taxon>
        <taxon>Flavobacteriales</taxon>
        <taxon>Flavobacteriaceae</taxon>
        <taxon>Flavobacterium</taxon>
    </lineage>
</organism>
<sequence length="150" mass="18394">MFQNLLQHKYRLIVGIFSLVVLMLIRNYESTWFYDPFIRYFKSEFQGTLYPQYDSFDLLLNWLIRYGLNTIASLLILYVLFQEISIIKIAVILYVFFFVFLMFLIFLVLCFCDETYVMILFYIRRFLIQPLFLILFIPAFYYQEKNSKFN</sequence>
<proteinExistence type="predicted"/>
<keyword evidence="1" id="KW-0812">Transmembrane</keyword>
<reference evidence="2 3" key="2">
    <citation type="submission" date="2019-05" db="EMBL/GenBank/DDBJ databases">
        <authorList>
            <person name="Ravantti J.J."/>
        </authorList>
    </citation>
    <scope>NUCLEOTIDE SEQUENCE [LARGE SCALE GENOMIC DNA]</scope>
    <source>
        <strain evidence="2 3">B185</strain>
    </source>
</reference>
<accession>A0AAI8CJ26</accession>
<feature type="transmembrane region" description="Helical" evidence="1">
    <location>
        <begin position="63"/>
        <end position="81"/>
    </location>
</feature>
<gene>
    <name evidence="2" type="ORF">UN65_11955</name>
</gene>